<feature type="domain" description="Agenet" evidence="1">
    <location>
        <begin position="13"/>
        <end position="81"/>
    </location>
</feature>
<evidence type="ECO:0000313" key="2">
    <source>
        <dbReference type="EMBL" id="KAB8428878.1"/>
    </source>
</evidence>
<feature type="domain" description="Agenet" evidence="1">
    <location>
        <begin position="187"/>
        <end position="255"/>
    </location>
</feature>
<dbReference type="InterPro" id="IPR008395">
    <property type="entry name" value="Agenet-like_dom"/>
</dbReference>
<feature type="domain" description="Agenet" evidence="1">
    <location>
        <begin position="257"/>
        <end position="312"/>
    </location>
</feature>
<feature type="domain" description="Agenet" evidence="1">
    <location>
        <begin position="83"/>
        <end position="138"/>
    </location>
</feature>
<dbReference type="PANTHER" id="PTHR31917">
    <property type="entry name" value="AGENET DOMAIN-CONTAINING PROTEIN-RELATED"/>
    <property type="match status" value="1"/>
</dbReference>
<protein>
    <recommendedName>
        <fullName evidence="1">Agenet domain-containing protein</fullName>
    </recommendedName>
</protein>
<comment type="caution">
    <text evidence="2">The sequence shown here is derived from an EMBL/GenBank/DDBJ whole genome shotgun (WGS) entry which is preliminary data.</text>
</comment>
<dbReference type="SMART" id="SM00743">
    <property type="entry name" value="Agenet"/>
    <property type="match status" value="4"/>
</dbReference>
<sequence>MEVGFREFVHLEMAFFWGDEVEVCSKLDGFVGSHYAGTVVAEYRHKTYAVRYKSLVTEDECRPLVEVVSEDEMRPEPPKVLASGFALFDEVDAFDNDGWWVGKITGRKGSNYYVWFDKYGEEIAYPFSQLRAHLEWVGGKWVSSKKRFALQVSLPSSLHLLAPQVSLPNSVSFLTEVGFREFVHLEMAFFWGDEVEVCSKLDGFVGSHYAGTVVVEYRHKTYAVRYKTLVTEDECRPLVEVVSEDEMRPEPPKVLASGFALFDEVDAFDNDGWWVGKITGRKGSNYYVWFDKYGEEIAYPFSQLRAHLEWVGGKWVSSKKRVF</sequence>
<accession>A0A5N6KZX1</accession>
<gene>
    <name evidence="2" type="ORF">FH972_024991</name>
</gene>
<dbReference type="Pfam" id="PF05641">
    <property type="entry name" value="Agenet"/>
    <property type="match status" value="2"/>
</dbReference>
<keyword evidence="3" id="KW-1185">Reference proteome</keyword>
<dbReference type="EMBL" id="VIBQ01000034">
    <property type="protein sequence ID" value="KAB8428878.1"/>
    <property type="molecule type" value="Genomic_DNA"/>
</dbReference>
<dbReference type="OrthoDB" id="2020707at2759"/>
<dbReference type="PANTHER" id="PTHR31917:SF148">
    <property type="entry name" value="DUF724 DOMAIN-CONTAINING PROTEIN 2"/>
    <property type="match status" value="1"/>
</dbReference>
<dbReference type="CDD" id="cd20406">
    <property type="entry name" value="Tudor_Agenet_AtDUF_rpt2_4"/>
    <property type="match status" value="2"/>
</dbReference>
<reference evidence="2 3" key="1">
    <citation type="submission" date="2019-06" db="EMBL/GenBank/DDBJ databases">
        <title>A chromosomal-level reference genome of Carpinus fangiana (Coryloideae, Betulaceae).</title>
        <authorList>
            <person name="Yang X."/>
            <person name="Wang Z."/>
            <person name="Zhang L."/>
            <person name="Hao G."/>
            <person name="Liu J."/>
            <person name="Yang Y."/>
        </authorList>
    </citation>
    <scope>NUCLEOTIDE SEQUENCE [LARGE SCALE GENOMIC DNA]</scope>
    <source>
        <strain evidence="2">Cfa_2016G</strain>
        <tissue evidence="2">Leaf</tissue>
    </source>
</reference>
<evidence type="ECO:0000259" key="1">
    <source>
        <dbReference type="SMART" id="SM00743"/>
    </source>
</evidence>
<name>A0A5N6KZX1_9ROSI</name>
<proteinExistence type="predicted"/>
<dbReference type="InterPro" id="IPR014002">
    <property type="entry name" value="Agenet_dom_plant"/>
</dbReference>
<organism evidence="2 3">
    <name type="scientific">Carpinus fangiana</name>
    <dbReference type="NCBI Taxonomy" id="176857"/>
    <lineage>
        <taxon>Eukaryota</taxon>
        <taxon>Viridiplantae</taxon>
        <taxon>Streptophyta</taxon>
        <taxon>Embryophyta</taxon>
        <taxon>Tracheophyta</taxon>
        <taxon>Spermatophyta</taxon>
        <taxon>Magnoliopsida</taxon>
        <taxon>eudicotyledons</taxon>
        <taxon>Gunneridae</taxon>
        <taxon>Pentapetalae</taxon>
        <taxon>rosids</taxon>
        <taxon>fabids</taxon>
        <taxon>Fagales</taxon>
        <taxon>Betulaceae</taxon>
        <taxon>Carpinus</taxon>
    </lineage>
</organism>
<dbReference type="AlphaFoldDB" id="A0A5N6KZX1"/>
<dbReference type="Proteomes" id="UP000327013">
    <property type="component" value="Unassembled WGS sequence"/>
</dbReference>
<dbReference type="CDD" id="cd20405">
    <property type="entry name" value="Tudor_Agenet_AtDUF_rpt1_3"/>
    <property type="match status" value="2"/>
</dbReference>
<evidence type="ECO:0000313" key="3">
    <source>
        <dbReference type="Proteomes" id="UP000327013"/>
    </source>
</evidence>